<dbReference type="EMBL" id="LNYU01000049">
    <property type="protein sequence ID" value="KTD60472.1"/>
    <property type="molecule type" value="Genomic_DNA"/>
</dbReference>
<evidence type="ECO:0008006" key="3">
    <source>
        <dbReference type="Google" id="ProtNLM"/>
    </source>
</evidence>
<dbReference type="PATRIC" id="fig|45074.5.peg.2159"/>
<accession>A0A0W0YUC5</accession>
<gene>
    <name evidence="1" type="ORF">Lsan_2024</name>
</gene>
<dbReference type="AlphaFoldDB" id="A0A0W0YUC5"/>
<evidence type="ECO:0000313" key="2">
    <source>
        <dbReference type="Proteomes" id="UP000054703"/>
    </source>
</evidence>
<comment type="caution">
    <text evidence="1">The sequence shown here is derived from an EMBL/GenBank/DDBJ whole genome shotgun (WGS) entry which is preliminary data.</text>
</comment>
<protein>
    <recommendedName>
        <fullName evidence="3">Poly A polymerase head domain-containing protein</fullName>
    </recommendedName>
</protein>
<keyword evidence="2" id="KW-1185">Reference proteome</keyword>
<name>A0A0W0YUC5_9GAMM</name>
<reference evidence="1 2" key="1">
    <citation type="submission" date="2015-11" db="EMBL/GenBank/DDBJ databases">
        <title>Genomic analysis of 38 Legionella species identifies large and diverse effector repertoires.</title>
        <authorList>
            <person name="Burstein D."/>
            <person name="Amaro F."/>
            <person name="Zusman T."/>
            <person name="Lifshitz Z."/>
            <person name="Cohen O."/>
            <person name="Gilbert J.A."/>
            <person name="Pupko T."/>
            <person name="Shuman H.A."/>
            <person name="Segal G."/>
        </authorList>
    </citation>
    <scope>NUCLEOTIDE SEQUENCE [LARGE SCALE GENOMIC DNA]</scope>
    <source>
        <strain evidence="1 2">SC-63-C7</strain>
    </source>
</reference>
<dbReference type="RefSeq" id="WP_058514294.1">
    <property type="nucleotide sequence ID" value="NZ_CAAAIH010000033.1"/>
</dbReference>
<dbReference type="STRING" id="45074.Lsan_2024"/>
<evidence type="ECO:0000313" key="1">
    <source>
        <dbReference type="EMBL" id="KTD60472.1"/>
    </source>
</evidence>
<proteinExistence type="predicted"/>
<dbReference type="Proteomes" id="UP000054703">
    <property type="component" value="Unassembled WGS sequence"/>
</dbReference>
<organism evidence="1 2">
    <name type="scientific">Legionella santicrucis</name>
    <dbReference type="NCBI Taxonomy" id="45074"/>
    <lineage>
        <taxon>Bacteria</taxon>
        <taxon>Pseudomonadati</taxon>
        <taxon>Pseudomonadota</taxon>
        <taxon>Gammaproteobacteria</taxon>
        <taxon>Legionellales</taxon>
        <taxon>Legionellaceae</taxon>
        <taxon>Legionella</taxon>
    </lineage>
</organism>
<sequence length="105" mass="12177">MTSSLENRWNNFSDNDIELFELINKIARDNDSSYFLIGAKARDMLLDYFGKKAELRKTLDTDIALCCRQSLKEYAILFSEVEVEAIKAKRLVNINYLSKFSRIGI</sequence>